<dbReference type="Pfam" id="PF03401">
    <property type="entry name" value="TctC"/>
    <property type="match status" value="1"/>
</dbReference>
<keyword evidence="3" id="KW-0675">Receptor</keyword>
<dbReference type="InterPro" id="IPR005064">
    <property type="entry name" value="BUG"/>
</dbReference>
<evidence type="ECO:0000256" key="1">
    <source>
        <dbReference type="ARBA" id="ARBA00006987"/>
    </source>
</evidence>
<dbReference type="AlphaFoldDB" id="A0A3P4B586"/>
<keyword evidence="2" id="KW-0732">Signal</keyword>
<dbReference type="PANTHER" id="PTHR42928">
    <property type="entry name" value="TRICARBOXYLATE-BINDING PROTEIN"/>
    <property type="match status" value="1"/>
</dbReference>
<dbReference type="RefSeq" id="WP_124081023.1">
    <property type="nucleotide sequence ID" value="NZ_UWPJ01000027.1"/>
</dbReference>
<dbReference type="InterPro" id="IPR042100">
    <property type="entry name" value="Bug_dom1"/>
</dbReference>
<dbReference type="PIRSF" id="PIRSF017082">
    <property type="entry name" value="YflP"/>
    <property type="match status" value="1"/>
</dbReference>
<keyword evidence="4" id="KW-1185">Reference proteome</keyword>
<sequence length="319" mass="33303">MRSSLKVLLAATVLASTSAAHAADYPTRPVRLVVPHGAGGTADVVSRIFADYLGRELGQSVIVENKPGASTMLGAELVANAPPDGYTLLMASVTTLAINPSLYKNISYDPQRDFKPVSMVASLPFYLIASPQLKIKSVQELIALARAKPGQLNYYSPGEGTSPHLVGALFASMVGLDVVHVPYKTTAAAEVDLNAGRVHYGFTGSAMPAIKSGRATGIAVTGAQRTRVFPDIPTLAEQGVAIDAAVWNGVVVPAGTPQPIVDRLAAALGKIARMPEVIEKVGSYSGVSVGNTPAEFSELIKTESAIWAKVIRETGAKGE</sequence>
<dbReference type="Proteomes" id="UP000277294">
    <property type="component" value="Unassembled WGS sequence"/>
</dbReference>
<organism evidence="3 4">
    <name type="scientific">Pigmentiphaga humi</name>
    <dbReference type="NCBI Taxonomy" id="2478468"/>
    <lineage>
        <taxon>Bacteria</taxon>
        <taxon>Pseudomonadati</taxon>
        <taxon>Pseudomonadota</taxon>
        <taxon>Betaproteobacteria</taxon>
        <taxon>Burkholderiales</taxon>
        <taxon>Alcaligenaceae</taxon>
        <taxon>Pigmentiphaga</taxon>
    </lineage>
</organism>
<accession>A0A3P4B586</accession>
<feature type="chain" id="PRO_5018174264" evidence="2">
    <location>
        <begin position="23"/>
        <end position="319"/>
    </location>
</feature>
<dbReference type="CDD" id="cd13578">
    <property type="entry name" value="PBP2_Bug27"/>
    <property type="match status" value="1"/>
</dbReference>
<dbReference type="OrthoDB" id="8676480at2"/>
<evidence type="ECO:0000256" key="2">
    <source>
        <dbReference type="SAM" id="SignalP"/>
    </source>
</evidence>
<proteinExistence type="inferred from homology"/>
<dbReference type="Gene3D" id="3.40.190.10">
    <property type="entry name" value="Periplasmic binding protein-like II"/>
    <property type="match status" value="1"/>
</dbReference>
<comment type="similarity">
    <text evidence="1">Belongs to the UPF0065 (bug) family.</text>
</comment>
<name>A0A3P4B586_9BURK</name>
<gene>
    <name evidence="3" type="ORF">PIGHUM_03537</name>
</gene>
<dbReference type="EMBL" id="UWPJ01000027">
    <property type="protein sequence ID" value="VCU71453.1"/>
    <property type="molecule type" value="Genomic_DNA"/>
</dbReference>
<dbReference type="PANTHER" id="PTHR42928:SF5">
    <property type="entry name" value="BLR1237 PROTEIN"/>
    <property type="match status" value="1"/>
</dbReference>
<evidence type="ECO:0000313" key="4">
    <source>
        <dbReference type="Proteomes" id="UP000277294"/>
    </source>
</evidence>
<dbReference type="Gene3D" id="3.40.190.150">
    <property type="entry name" value="Bordetella uptake gene, domain 1"/>
    <property type="match status" value="1"/>
</dbReference>
<evidence type="ECO:0000313" key="3">
    <source>
        <dbReference type="EMBL" id="VCU71453.1"/>
    </source>
</evidence>
<feature type="signal peptide" evidence="2">
    <location>
        <begin position="1"/>
        <end position="22"/>
    </location>
</feature>
<dbReference type="SUPFAM" id="SSF53850">
    <property type="entry name" value="Periplasmic binding protein-like II"/>
    <property type="match status" value="1"/>
</dbReference>
<protein>
    <submittedName>
        <fullName evidence="3">Tripartite tricarboxylate transporter family receptor</fullName>
    </submittedName>
</protein>
<reference evidence="3 4" key="1">
    <citation type="submission" date="2018-10" db="EMBL/GenBank/DDBJ databases">
        <authorList>
            <person name="Criscuolo A."/>
        </authorList>
    </citation>
    <scope>NUCLEOTIDE SEQUENCE [LARGE SCALE GENOMIC DNA]</scope>
    <source>
        <strain evidence="3">DnA1</strain>
    </source>
</reference>